<keyword evidence="1" id="KW-1133">Transmembrane helix</keyword>
<dbReference type="eggNOG" id="COG0457">
    <property type="taxonomic scope" value="Bacteria"/>
</dbReference>
<dbReference type="SUPFAM" id="SSF48452">
    <property type="entry name" value="TPR-like"/>
    <property type="match status" value="1"/>
</dbReference>
<dbReference type="KEGG" id="lby:Lbys_1635"/>
<dbReference type="InterPro" id="IPR011990">
    <property type="entry name" value="TPR-like_helical_dom_sf"/>
</dbReference>
<proteinExistence type="predicted"/>
<keyword evidence="1" id="KW-0812">Transmembrane</keyword>
<dbReference type="Gene3D" id="1.25.40.10">
    <property type="entry name" value="Tetratricopeptide repeat domain"/>
    <property type="match status" value="1"/>
</dbReference>
<feature type="transmembrane region" description="Helical" evidence="1">
    <location>
        <begin position="64"/>
        <end position="81"/>
    </location>
</feature>
<dbReference type="Proteomes" id="UP000007435">
    <property type="component" value="Chromosome"/>
</dbReference>
<evidence type="ECO:0000256" key="1">
    <source>
        <dbReference type="SAM" id="Phobius"/>
    </source>
</evidence>
<reference key="1">
    <citation type="submission" date="2010-11" db="EMBL/GenBank/DDBJ databases">
        <title>The complete genome of Leadbetterella byssophila DSM 17132.</title>
        <authorList>
            <consortium name="US DOE Joint Genome Institute (JGI-PGF)"/>
            <person name="Lucas S."/>
            <person name="Copeland A."/>
            <person name="Lapidus A."/>
            <person name="Glavina del Rio T."/>
            <person name="Dalin E."/>
            <person name="Tice H."/>
            <person name="Bruce D."/>
            <person name="Goodwin L."/>
            <person name="Pitluck S."/>
            <person name="Kyrpides N."/>
            <person name="Mavromatis K."/>
            <person name="Ivanova N."/>
            <person name="Teshima H."/>
            <person name="Brettin T."/>
            <person name="Detter J.C."/>
            <person name="Han C."/>
            <person name="Tapia R."/>
            <person name="Land M."/>
            <person name="Hauser L."/>
            <person name="Markowitz V."/>
            <person name="Cheng J.-F."/>
            <person name="Hugenholtz P."/>
            <person name="Woyke T."/>
            <person name="Wu D."/>
            <person name="Tindall B."/>
            <person name="Pomrenke H.G."/>
            <person name="Brambilla E."/>
            <person name="Klenk H.-P."/>
            <person name="Eisen J.A."/>
        </authorList>
    </citation>
    <scope>NUCLEOTIDE SEQUENCE [LARGE SCALE GENOMIC DNA]</scope>
    <source>
        <strain>DSM 17132</strain>
    </source>
</reference>
<gene>
    <name evidence="2" type="ordered locus">Lbys_1635</name>
</gene>
<accession>E4RYU6</accession>
<keyword evidence="1" id="KW-0472">Membrane</keyword>
<organism evidence="2 3">
    <name type="scientific">Leadbetterella byssophila (strain DSM 17132 / JCM 16389 / KACC 11308 / NBRC 106382 / 4M15)</name>
    <dbReference type="NCBI Taxonomy" id="649349"/>
    <lineage>
        <taxon>Bacteria</taxon>
        <taxon>Pseudomonadati</taxon>
        <taxon>Bacteroidota</taxon>
        <taxon>Cytophagia</taxon>
        <taxon>Cytophagales</taxon>
        <taxon>Leadbetterellaceae</taxon>
        <taxon>Leadbetterella</taxon>
    </lineage>
</organism>
<dbReference type="Pfam" id="PF13174">
    <property type="entry name" value="TPR_6"/>
    <property type="match status" value="1"/>
</dbReference>
<reference evidence="2 3" key="2">
    <citation type="journal article" date="2011" name="Stand. Genomic Sci.">
        <title>Complete genome sequence of Leadbetterella byssophila type strain (4M15).</title>
        <authorList>
            <person name="Abt B."/>
            <person name="Teshima H."/>
            <person name="Lucas S."/>
            <person name="Lapidus A."/>
            <person name="Del Rio T.G."/>
            <person name="Nolan M."/>
            <person name="Tice H."/>
            <person name="Cheng J.F."/>
            <person name="Pitluck S."/>
            <person name="Liolios K."/>
            <person name="Pagani I."/>
            <person name="Ivanova N."/>
            <person name="Mavromatis K."/>
            <person name="Pati A."/>
            <person name="Tapia R."/>
            <person name="Han C."/>
            <person name="Goodwin L."/>
            <person name="Chen A."/>
            <person name="Palaniappan K."/>
            <person name="Land M."/>
            <person name="Hauser L."/>
            <person name="Chang Y.J."/>
            <person name="Jeffries C.D."/>
            <person name="Rohde M."/>
            <person name="Goker M."/>
            <person name="Tindall B.J."/>
            <person name="Detter J.C."/>
            <person name="Woyke T."/>
            <person name="Bristow J."/>
            <person name="Eisen J.A."/>
            <person name="Markowitz V."/>
            <person name="Hugenholtz P."/>
            <person name="Klenk H.P."/>
            <person name="Kyrpides N.C."/>
        </authorList>
    </citation>
    <scope>NUCLEOTIDE SEQUENCE [LARGE SCALE GENOMIC DNA]</scope>
    <source>
        <strain evidence="3">DSM 17132 / JCM 16389 / KACC 11308 / NBRC 106382 / 4M15</strain>
    </source>
</reference>
<evidence type="ECO:0000313" key="3">
    <source>
        <dbReference type="Proteomes" id="UP000007435"/>
    </source>
</evidence>
<dbReference type="STRING" id="649349.Lbys_1635"/>
<sequence length="216" mass="25019">MERIEKYILGELNAEEAQEVKNKIDSDPEWKKEFEFLSAVKQGIARKELKTYLQGLDEKPKRNYWWVGAAAAIIILSIVFFPKREFSDQAYFRPLPNLIQPSVRDTKYPVSTAFSAYEAGNYEEALKEFDKLEQTPEVLLYKGVCFLVLDKNEEAVSVLKQVNAEDADISAYAKWYLALSLQRTQKTQEAKTLFMKLTQYENPVQEMAKKVLEELP</sequence>
<dbReference type="RefSeq" id="WP_013408392.1">
    <property type="nucleotide sequence ID" value="NC_014655.1"/>
</dbReference>
<evidence type="ECO:0008006" key="4">
    <source>
        <dbReference type="Google" id="ProtNLM"/>
    </source>
</evidence>
<evidence type="ECO:0000313" key="2">
    <source>
        <dbReference type="EMBL" id="ADQ17343.1"/>
    </source>
</evidence>
<dbReference type="OrthoDB" id="663481at2"/>
<dbReference type="EMBL" id="CP002305">
    <property type="protein sequence ID" value="ADQ17343.1"/>
    <property type="molecule type" value="Genomic_DNA"/>
</dbReference>
<dbReference type="HOGENOM" id="CLU_099067_0_0_10"/>
<protein>
    <recommendedName>
        <fullName evidence="4">Tetratricopeptide repeat protein</fullName>
    </recommendedName>
</protein>
<name>E4RYU6_LEAB4</name>
<dbReference type="AlphaFoldDB" id="E4RYU6"/>
<keyword evidence="3" id="KW-1185">Reference proteome</keyword>
<dbReference type="InterPro" id="IPR019734">
    <property type="entry name" value="TPR_rpt"/>
</dbReference>